<organism evidence="1 2">
    <name type="scientific">Acinetobacter halotolerans</name>
    <dbReference type="NCBI Taxonomy" id="1752076"/>
    <lineage>
        <taxon>Bacteria</taxon>
        <taxon>Pseudomonadati</taxon>
        <taxon>Pseudomonadota</taxon>
        <taxon>Gammaproteobacteria</taxon>
        <taxon>Moraxellales</taxon>
        <taxon>Moraxellaceae</taxon>
        <taxon>Acinetobacter</taxon>
    </lineage>
</organism>
<comment type="caution">
    <text evidence="1">The sequence shown here is derived from an EMBL/GenBank/DDBJ whole genome shotgun (WGS) entry which is preliminary data.</text>
</comment>
<evidence type="ECO:0000313" key="2">
    <source>
        <dbReference type="Proteomes" id="UP000292110"/>
    </source>
</evidence>
<dbReference type="AlphaFoldDB" id="A0A4Q6XJK3"/>
<gene>
    <name evidence="1" type="ORF">EXE30_06275</name>
</gene>
<keyword evidence="2" id="KW-1185">Reference proteome</keyword>
<reference evidence="1 2" key="1">
    <citation type="submission" date="2019-02" db="EMBL/GenBank/DDBJ databases">
        <title>The draft genome of Acinetobacter halotolerans strain JCM 31009.</title>
        <authorList>
            <person name="Qin J."/>
            <person name="Feng Y."/>
            <person name="Nemec A."/>
            <person name="Zong Z."/>
        </authorList>
    </citation>
    <scope>NUCLEOTIDE SEQUENCE [LARGE SCALE GENOMIC DNA]</scope>
    <source>
        <strain evidence="1 2">JCM 31009</strain>
    </source>
</reference>
<dbReference type="EMBL" id="SGIM01000004">
    <property type="protein sequence ID" value="RZF53774.1"/>
    <property type="molecule type" value="Genomic_DNA"/>
</dbReference>
<dbReference type="Proteomes" id="UP000292110">
    <property type="component" value="Unassembled WGS sequence"/>
</dbReference>
<accession>A0A4Q6XJK3</accession>
<protein>
    <submittedName>
        <fullName evidence="1">Uncharacterized protein</fullName>
    </submittedName>
</protein>
<evidence type="ECO:0000313" key="1">
    <source>
        <dbReference type="EMBL" id="RZF53774.1"/>
    </source>
</evidence>
<proteinExistence type="predicted"/>
<name>A0A4Q6XJK3_9GAMM</name>
<sequence length="95" mass="11299">MEIKEMQQNNLFKLISIFKRMSDQELTEYVCLHNLETELYAVLCANFFNPSSSNEDHTYFKKLTIELLLEESPLTRCKWFSSIKQAIDQHDLEFS</sequence>